<evidence type="ECO:0000313" key="7">
    <source>
        <dbReference type="EMBL" id="PHI28419.1"/>
    </source>
</evidence>
<dbReference type="Proteomes" id="UP000224974">
    <property type="component" value="Unassembled WGS sequence"/>
</dbReference>
<dbReference type="EMBL" id="PDDX01000001">
    <property type="protein sequence ID" value="PHI28419.1"/>
    <property type="molecule type" value="Genomic_DNA"/>
</dbReference>
<feature type="transmembrane region" description="Helical" evidence="6">
    <location>
        <begin position="71"/>
        <end position="95"/>
    </location>
</feature>
<reference evidence="7" key="1">
    <citation type="submission" date="2017-09" db="EMBL/GenBank/DDBJ databases">
        <title>FDA dAtabase for Regulatory Grade micrObial Sequences (FDA-ARGOS): Supporting development and validation of Infectious Disease Dx tests.</title>
        <authorList>
            <person name="Minogue T."/>
            <person name="Wolcott M."/>
            <person name="Wasieloski L."/>
            <person name="Aguilar W."/>
            <person name="Moore D."/>
            <person name="Tallon L.J."/>
            <person name="Sadzewicz L."/>
            <person name="Ott S."/>
            <person name="Zhao X."/>
            <person name="Nagaraj S."/>
            <person name="Vavikolanu K."/>
            <person name="Aluvathingal J."/>
            <person name="Nadendla S."/>
            <person name="Sichtig H."/>
        </authorList>
    </citation>
    <scope>NUCLEOTIDE SEQUENCE</scope>
    <source>
        <strain evidence="7">FDAARGOS_387</strain>
    </source>
</reference>
<evidence type="ECO:0000256" key="5">
    <source>
        <dbReference type="ARBA" id="ARBA00023136"/>
    </source>
</evidence>
<dbReference type="OrthoDB" id="6505199at2"/>
<evidence type="ECO:0000256" key="1">
    <source>
        <dbReference type="ARBA" id="ARBA00004651"/>
    </source>
</evidence>
<dbReference type="EMBL" id="CAADJA010000002">
    <property type="protein sequence ID" value="VFS46333.1"/>
    <property type="molecule type" value="Genomic_DNA"/>
</dbReference>
<organism evidence="7 9">
    <name type="scientific">Budvicia aquatica</name>
    <dbReference type="NCBI Taxonomy" id="82979"/>
    <lineage>
        <taxon>Bacteria</taxon>
        <taxon>Pseudomonadati</taxon>
        <taxon>Pseudomonadota</taxon>
        <taxon>Gammaproteobacteria</taxon>
        <taxon>Enterobacterales</taxon>
        <taxon>Budviciaceae</taxon>
        <taxon>Budvicia</taxon>
    </lineage>
</organism>
<dbReference type="InterPro" id="IPR005598">
    <property type="entry name" value="ATP_synth_I"/>
</dbReference>
<dbReference type="STRING" id="1111728.GCA_000427805_02072"/>
<dbReference type="RefSeq" id="WP_029094802.1">
    <property type="nucleotide sequence ID" value="NZ_CAADJA010000002.1"/>
</dbReference>
<feature type="transmembrane region" description="Helical" evidence="6">
    <location>
        <begin position="40"/>
        <end position="59"/>
    </location>
</feature>
<keyword evidence="3 6" id="KW-0812">Transmembrane</keyword>
<dbReference type="Proteomes" id="UP000373449">
    <property type="component" value="Unassembled WGS sequence"/>
</dbReference>
<keyword evidence="4 6" id="KW-1133">Transmembrane helix</keyword>
<reference evidence="8 10" key="3">
    <citation type="submission" date="2019-03" db="EMBL/GenBank/DDBJ databases">
        <authorList>
            <consortium name="Pathogen Informatics"/>
        </authorList>
    </citation>
    <scope>NUCLEOTIDE SEQUENCE [LARGE SCALE GENOMIC DNA]</scope>
    <source>
        <strain evidence="8 10">NCTC12282</strain>
    </source>
</reference>
<keyword evidence="2" id="KW-1003">Cell membrane</keyword>
<dbReference type="NCBIfam" id="NF005962">
    <property type="entry name" value="PRK08049.1"/>
    <property type="match status" value="1"/>
</dbReference>
<evidence type="ECO:0000256" key="6">
    <source>
        <dbReference type="SAM" id="Phobius"/>
    </source>
</evidence>
<comment type="subcellular location">
    <subcellularLocation>
        <location evidence="1">Cell membrane</location>
        <topology evidence="1">Multi-pass membrane protein</topology>
    </subcellularLocation>
</comment>
<gene>
    <name evidence="8" type="primary">atpI</name>
    <name evidence="7" type="ORF">CRN84_03295</name>
    <name evidence="8" type="ORF">NCTC12282_01242</name>
</gene>
<dbReference type="Pfam" id="PF03899">
    <property type="entry name" value="ATP-synt_I"/>
    <property type="match status" value="1"/>
</dbReference>
<evidence type="ECO:0000313" key="8">
    <source>
        <dbReference type="EMBL" id="VFS46333.1"/>
    </source>
</evidence>
<keyword evidence="5 6" id="KW-0472">Membrane</keyword>
<sequence length="127" mass="14263">MSVVLYDSVTARRLLLVQFIVVILLSAVFCINSQKWDISAFLGGLSACLPNVMFLFITWRHQDKKQAYGRLAWSFVIGEVVKIILTIVLLVVALAVFKAEFLPLSVTYLTVLIVQILAPAVINIFRH</sequence>
<evidence type="ECO:0000256" key="4">
    <source>
        <dbReference type="ARBA" id="ARBA00022989"/>
    </source>
</evidence>
<keyword evidence="9" id="KW-1185">Reference proteome</keyword>
<evidence type="ECO:0000313" key="9">
    <source>
        <dbReference type="Proteomes" id="UP000224974"/>
    </source>
</evidence>
<evidence type="ECO:0000256" key="2">
    <source>
        <dbReference type="ARBA" id="ARBA00022475"/>
    </source>
</evidence>
<name>A0A2C6CP26_9GAMM</name>
<proteinExistence type="predicted"/>
<evidence type="ECO:0000256" key="3">
    <source>
        <dbReference type="ARBA" id="ARBA00022692"/>
    </source>
</evidence>
<evidence type="ECO:0000313" key="10">
    <source>
        <dbReference type="Proteomes" id="UP000373449"/>
    </source>
</evidence>
<protein>
    <submittedName>
        <fullName evidence="8">ATP synthase protein I</fullName>
    </submittedName>
    <submittedName>
        <fullName evidence="7">F0F1 ATP synthase subunit I</fullName>
    </submittedName>
</protein>
<reference evidence="9" key="2">
    <citation type="submission" date="2017-09" db="EMBL/GenBank/DDBJ databases">
        <title>FDA dAtabase for Regulatory Grade micrObial Sequences (FDA-ARGOS): Supporting development and validation of Infectious Disease Dx tests.</title>
        <authorList>
            <person name="Minogue T."/>
            <person name="Wolcott M."/>
            <person name="Wasieloski L."/>
            <person name="Aguilar W."/>
            <person name="Moore D."/>
            <person name="Tallon L."/>
            <person name="Sadzewicz L."/>
            <person name="Ott S."/>
            <person name="Zhao X."/>
            <person name="Nagaraj S."/>
            <person name="Vavikolanu K."/>
            <person name="Aluvathingal J."/>
            <person name="Nadendla S."/>
            <person name="Sichtig H."/>
        </authorList>
    </citation>
    <scope>NUCLEOTIDE SEQUENCE [LARGE SCALE GENOMIC DNA]</scope>
    <source>
        <strain evidence="9">FDAARGOS_387</strain>
    </source>
</reference>
<accession>A0A2C6CP26</accession>
<dbReference type="GO" id="GO:0005886">
    <property type="term" value="C:plasma membrane"/>
    <property type="evidence" value="ECO:0007669"/>
    <property type="project" value="UniProtKB-SubCell"/>
</dbReference>
<dbReference type="AlphaFoldDB" id="A0A2C6CP26"/>
<feature type="transmembrane region" description="Helical" evidence="6">
    <location>
        <begin position="101"/>
        <end position="125"/>
    </location>
</feature>